<dbReference type="GO" id="GO:0008483">
    <property type="term" value="F:transaminase activity"/>
    <property type="evidence" value="ECO:0007669"/>
    <property type="project" value="UniProtKB-KW"/>
</dbReference>
<accession>A0A3S3ABW4</accession>
<dbReference type="PANTHER" id="PTHR30244:SF34">
    <property type="entry name" value="DTDP-4-AMINO-4,6-DIDEOXYGALACTOSE TRANSAMINASE"/>
    <property type="match status" value="1"/>
</dbReference>
<dbReference type="InterPro" id="IPR015424">
    <property type="entry name" value="PyrdxlP-dep_Trfase"/>
</dbReference>
<dbReference type="Gene3D" id="3.90.1150.10">
    <property type="entry name" value="Aspartate Aminotransferase, domain 1"/>
    <property type="match status" value="1"/>
</dbReference>
<comment type="caution">
    <text evidence="5">The sequence shown here is derived from an EMBL/GenBank/DDBJ whole genome shotgun (WGS) entry which is preliminary data.</text>
</comment>
<dbReference type="Proteomes" id="UP000284333">
    <property type="component" value="Unassembled WGS sequence"/>
</dbReference>
<dbReference type="GO" id="GO:0030170">
    <property type="term" value="F:pyridoxal phosphate binding"/>
    <property type="evidence" value="ECO:0007669"/>
    <property type="project" value="TreeGrafter"/>
</dbReference>
<dbReference type="InterPro" id="IPR015422">
    <property type="entry name" value="PyrdxlP-dep_Trfase_small"/>
</dbReference>
<feature type="modified residue" description="N6-(pyridoxal phosphate)lysine" evidence="3">
    <location>
        <position position="179"/>
    </location>
</feature>
<gene>
    <name evidence="5" type="ORF">EF834_15710</name>
</gene>
<dbReference type="SUPFAM" id="SSF53383">
    <property type="entry name" value="PLP-dependent transferases"/>
    <property type="match status" value="1"/>
</dbReference>
<keyword evidence="6" id="KW-1185">Reference proteome</keyword>
<evidence type="ECO:0000313" key="6">
    <source>
        <dbReference type="Proteomes" id="UP000284333"/>
    </source>
</evidence>
<dbReference type="Pfam" id="PF01041">
    <property type="entry name" value="DegT_DnrJ_EryC1"/>
    <property type="match status" value="1"/>
</dbReference>
<keyword evidence="5" id="KW-0808">Transferase</keyword>
<keyword evidence="3 4" id="KW-0663">Pyridoxal phosphate</keyword>
<evidence type="ECO:0000313" key="5">
    <source>
        <dbReference type="EMBL" id="RVW00842.1"/>
    </source>
</evidence>
<dbReference type="PANTHER" id="PTHR30244">
    <property type="entry name" value="TRANSAMINASE"/>
    <property type="match status" value="1"/>
</dbReference>
<dbReference type="Gene3D" id="3.40.640.10">
    <property type="entry name" value="Type I PLP-dependent aspartate aminotransferase-like (Major domain)"/>
    <property type="match status" value="1"/>
</dbReference>
<dbReference type="InterPro" id="IPR015421">
    <property type="entry name" value="PyrdxlP-dep_Trfase_major"/>
</dbReference>
<proteinExistence type="inferred from homology"/>
<dbReference type="GO" id="GO:0000271">
    <property type="term" value="P:polysaccharide biosynthetic process"/>
    <property type="evidence" value="ECO:0007669"/>
    <property type="project" value="TreeGrafter"/>
</dbReference>
<sequence>MIAISSIAFGEDVEQEVLDTLRSGVVAQGPKVERFEDEFAALVGVRHAVAVNNGTTALTGALQVLDLQPGDEVLTSPFTFGATLNSILDAGATARFADITEADFNLDPAVTAERITDRTRALLPVHLYGQTADMASLMPLADRRGLSVVEDASQAHGATFDGRGAGSFGVGCFSFYATKNLTSAEGGMITTDDDTLADRLRVLRNQGMRDRYAYEMAGHNYRMTDLQASLALPQLASYPEQLAARRRNAEALQAGLKDVAGLRLPSVMPNREHVWHQFTLLLDDDAPIDRDTLAARLADRGVGSGIYYPRAVYDYECYREHPRVVLEDTPVATSVAARCLSIPVHARLSESEVDQIIAAARGAMGARG</sequence>
<organism evidence="5 6">
    <name type="scientific">Rhodococcus spongiicola</name>
    <dbReference type="NCBI Taxonomy" id="2487352"/>
    <lineage>
        <taxon>Bacteria</taxon>
        <taxon>Bacillati</taxon>
        <taxon>Actinomycetota</taxon>
        <taxon>Actinomycetes</taxon>
        <taxon>Mycobacteriales</taxon>
        <taxon>Nocardiaceae</taxon>
        <taxon>Rhodococcus</taxon>
    </lineage>
</organism>
<dbReference type="CDD" id="cd00616">
    <property type="entry name" value="AHBA_syn"/>
    <property type="match status" value="1"/>
</dbReference>
<feature type="active site" description="Proton acceptor" evidence="2">
    <location>
        <position position="179"/>
    </location>
</feature>
<dbReference type="RefSeq" id="WP_127948169.1">
    <property type="nucleotide sequence ID" value="NZ_RKLN01000006.1"/>
</dbReference>
<comment type="cofactor">
    <cofactor evidence="1">
        <name>pyridoxal 5'-phosphate</name>
        <dbReference type="ChEBI" id="CHEBI:597326"/>
    </cofactor>
</comment>
<evidence type="ECO:0000256" key="3">
    <source>
        <dbReference type="PIRSR" id="PIRSR000390-2"/>
    </source>
</evidence>
<reference evidence="5 6" key="1">
    <citation type="submission" date="2018-11" db="EMBL/GenBank/DDBJ databases">
        <title>Rhodococcus spongicola sp. nov. and Rhodococcus xishaensis sp. nov. from marine sponges.</title>
        <authorList>
            <person name="Li L."/>
            <person name="Lin H.W."/>
        </authorList>
    </citation>
    <scope>NUCLEOTIDE SEQUENCE [LARGE SCALE GENOMIC DNA]</scope>
    <source>
        <strain evidence="5 6">LHW50502</strain>
    </source>
</reference>
<keyword evidence="5" id="KW-0032">Aminotransferase</keyword>
<name>A0A3S3ABW4_9NOCA</name>
<evidence type="ECO:0000256" key="2">
    <source>
        <dbReference type="PIRSR" id="PIRSR000390-1"/>
    </source>
</evidence>
<dbReference type="AlphaFoldDB" id="A0A3S3ABW4"/>
<dbReference type="OrthoDB" id="9804264at2"/>
<comment type="similarity">
    <text evidence="4">Belongs to the DegT/DnrJ/EryC1 family.</text>
</comment>
<protein>
    <submittedName>
        <fullName evidence="5">DegT/DnrJ/EryC1/StrS family aminotransferase</fullName>
    </submittedName>
</protein>
<dbReference type="PIRSF" id="PIRSF000390">
    <property type="entry name" value="PLP_StrS"/>
    <property type="match status" value="1"/>
</dbReference>
<dbReference type="EMBL" id="RKLN01000006">
    <property type="protein sequence ID" value="RVW00842.1"/>
    <property type="molecule type" value="Genomic_DNA"/>
</dbReference>
<dbReference type="InterPro" id="IPR000653">
    <property type="entry name" value="DegT/StrS_aminotransferase"/>
</dbReference>
<evidence type="ECO:0000256" key="1">
    <source>
        <dbReference type="ARBA" id="ARBA00001933"/>
    </source>
</evidence>
<evidence type="ECO:0000256" key="4">
    <source>
        <dbReference type="RuleBase" id="RU004508"/>
    </source>
</evidence>